<dbReference type="Proteomes" id="UP000052978">
    <property type="component" value="Unassembled WGS sequence"/>
</dbReference>
<comment type="subcellular location">
    <subcellularLocation>
        <location evidence="1">Membrane</location>
    </subcellularLocation>
</comment>
<reference evidence="7 8" key="1">
    <citation type="journal article" date="2013" name="Nat. Commun.">
        <title>Genome analysis reveals insights into physiology and longevity of the Brandt's bat Myotis brandtii.</title>
        <authorList>
            <person name="Seim I."/>
            <person name="Fang X."/>
            <person name="Xiong Z."/>
            <person name="Lobanov A.V."/>
            <person name="Huang Z."/>
            <person name="Ma S."/>
            <person name="Feng Y."/>
            <person name="Turanov A.A."/>
            <person name="Zhu Y."/>
            <person name="Lenz T.L."/>
            <person name="Gerashchenko M.V."/>
            <person name="Fan D."/>
            <person name="Hee Yim S."/>
            <person name="Yao X."/>
            <person name="Jordan D."/>
            <person name="Xiong Y."/>
            <person name="Ma Y."/>
            <person name="Lyapunov A.N."/>
            <person name="Chen G."/>
            <person name="Kulakova O.I."/>
            <person name="Sun Y."/>
            <person name="Lee S.G."/>
            <person name="Bronson R.T."/>
            <person name="Moskalev A.A."/>
            <person name="Sunyaev S.R."/>
            <person name="Zhang G."/>
            <person name="Krogh A."/>
            <person name="Wang J."/>
            <person name="Gladyshev V.N."/>
        </authorList>
    </citation>
    <scope>NUCLEOTIDE SEQUENCE [LARGE SCALE GENOMIC DNA]</scope>
</reference>
<feature type="domain" description="Amino acid transporter transmembrane" evidence="6">
    <location>
        <begin position="6"/>
        <end position="73"/>
    </location>
</feature>
<feature type="transmembrane region" description="Helical" evidence="5">
    <location>
        <begin position="12"/>
        <end position="31"/>
    </location>
</feature>
<protein>
    <submittedName>
        <fullName evidence="7">Sodium-coupled neutral amino acid transporter 3</fullName>
    </submittedName>
</protein>
<evidence type="ECO:0000259" key="6">
    <source>
        <dbReference type="Pfam" id="PF01490"/>
    </source>
</evidence>
<dbReference type="Pfam" id="PF01490">
    <property type="entry name" value="Aa_trans"/>
    <property type="match status" value="1"/>
</dbReference>
<dbReference type="EMBL" id="KE162175">
    <property type="protein sequence ID" value="EPQ07273.1"/>
    <property type="molecule type" value="Genomic_DNA"/>
</dbReference>
<evidence type="ECO:0000256" key="3">
    <source>
        <dbReference type="ARBA" id="ARBA00022989"/>
    </source>
</evidence>
<keyword evidence="4 5" id="KW-0472">Membrane</keyword>
<feature type="transmembrane region" description="Helical" evidence="5">
    <location>
        <begin position="37"/>
        <end position="59"/>
    </location>
</feature>
<dbReference type="InterPro" id="IPR013057">
    <property type="entry name" value="AA_transpt_TM"/>
</dbReference>
<dbReference type="AlphaFoldDB" id="S7PAT8"/>
<evidence type="ECO:0000256" key="4">
    <source>
        <dbReference type="ARBA" id="ARBA00023136"/>
    </source>
</evidence>
<sequence>MLFPDREFSWLRHVVIAVGLLTCINLLVIFAPNILGIFGIIGATSAPCLIFIFPAIFYFRIVPTEREPAKSTPKILVRGAWRPVGWYEAEGTALTSVLTLTPDPTGPLLRCAWLLDDDHELEFHHH</sequence>
<proteinExistence type="predicted"/>
<keyword evidence="8" id="KW-1185">Reference proteome</keyword>
<name>S7PAT8_MYOBR</name>
<evidence type="ECO:0000313" key="8">
    <source>
        <dbReference type="Proteomes" id="UP000052978"/>
    </source>
</evidence>
<evidence type="ECO:0000256" key="1">
    <source>
        <dbReference type="ARBA" id="ARBA00004370"/>
    </source>
</evidence>
<dbReference type="GO" id="GO:0016020">
    <property type="term" value="C:membrane"/>
    <property type="evidence" value="ECO:0007669"/>
    <property type="project" value="UniProtKB-SubCell"/>
</dbReference>
<evidence type="ECO:0000256" key="5">
    <source>
        <dbReference type="SAM" id="Phobius"/>
    </source>
</evidence>
<keyword evidence="3 5" id="KW-1133">Transmembrane helix</keyword>
<gene>
    <name evidence="7" type="ORF">D623_10011459</name>
</gene>
<keyword evidence="2 5" id="KW-0812">Transmembrane</keyword>
<evidence type="ECO:0000256" key="2">
    <source>
        <dbReference type="ARBA" id="ARBA00022692"/>
    </source>
</evidence>
<accession>S7PAT8</accession>
<evidence type="ECO:0000313" key="7">
    <source>
        <dbReference type="EMBL" id="EPQ07273.1"/>
    </source>
</evidence>
<dbReference type="eggNOG" id="KOG1305">
    <property type="taxonomic scope" value="Eukaryota"/>
</dbReference>
<organism evidence="7 8">
    <name type="scientific">Myotis brandtii</name>
    <name type="common">Brandt's bat</name>
    <dbReference type="NCBI Taxonomy" id="109478"/>
    <lineage>
        <taxon>Eukaryota</taxon>
        <taxon>Metazoa</taxon>
        <taxon>Chordata</taxon>
        <taxon>Craniata</taxon>
        <taxon>Vertebrata</taxon>
        <taxon>Euteleostomi</taxon>
        <taxon>Mammalia</taxon>
        <taxon>Eutheria</taxon>
        <taxon>Laurasiatheria</taxon>
        <taxon>Chiroptera</taxon>
        <taxon>Yangochiroptera</taxon>
        <taxon>Vespertilionidae</taxon>
        <taxon>Myotis</taxon>
    </lineage>
</organism>